<dbReference type="Proteomes" id="UP001275049">
    <property type="component" value="Unassembled WGS sequence"/>
</dbReference>
<keyword evidence="9" id="KW-1185">Reference proteome</keyword>
<dbReference type="GO" id="GO:0008483">
    <property type="term" value="F:transaminase activity"/>
    <property type="evidence" value="ECO:0007669"/>
    <property type="project" value="UniProtKB-KW"/>
</dbReference>
<reference evidence="8 9" key="1">
    <citation type="submission" date="2023-10" db="EMBL/GenBank/DDBJ databases">
        <title>Whole Genome based description of the genera Actinobaculum and Actinotignum reveals a complex phylogenetic relationship within the species included in the genus Actinotignum.</title>
        <authorList>
            <person name="Jensen C.S."/>
            <person name="Dargis R."/>
            <person name="Kemp M."/>
            <person name="Christensen J.J."/>
        </authorList>
    </citation>
    <scope>NUCLEOTIDE SEQUENCE</scope>
    <source>
        <strain evidence="8">SLA_B511</strain>
        <strain evidence="7 9">SLA_B974</strain>
    </source>
</reference>
<evidence type="ECO:0000313" key="10">
    <source>
        <dbReference type="Proteomes" id="UP001281731"/>
    </source>
</evidence>
<comment type="similarity">
    <text evidence="5">Belongs to the class-II pyridoxal-phosphate-dependent aminotransferase family. MalY/PatB cystathionine beta-lyase subfamily.</text>
</comment>
<dbReference type="RefSeq" id="WP_022865786.1">
    <property type="nucleotide sequence ID" value="NZ_CP171105.1"/>
</dbReference>
<keyword evidence="4" id="KW-0456">Lyase</keyword>
<sequence length="401" mass="45205">MNIDFSQPVNRWNTHSAKWDLLTQPYGKDAISLSVADMEFRTASPISQAICSAAELGCYGYTEVFEDFANTAVHWQIQRHNWSPDPSSVIFFPRVVQCLSSLLHSPIPYHTNHPPQLGTEHKNWRVSCLFPAYDPLIEVIELSDAQLIPVELVEEKGKYVIDFTVLRQALEKSDLFILCNPHNPTGRVWTSEELHCITKIAKETGTIIFSDDVHADFLRGVTHPYTPLASIAPDLWESGHIIHCASPGKTFNLAGLESTAIFSQGDTAKLLHKAKRAYGLHNPNYFAIPGAIAAWTYGEEYLEELLPYIDSNIGYTVNYFRTHLPRAIVYEPEGTYLVWIDLRSYISSAEDLTALMHKSKVVVSRGEDFGSRYLGYIRINTALPRTQLEEALSRLSAHLNP</sequence>
<evidence type="ECO:0000256" key="4">
    <source>
        <dbReference type="ARBA" id="ARBA00023239"/>
    </source>
</evidence>
<proteinExistence type="inferred from homology"/>
<dbReference type="Pfam" id="PF00155">
    <property type="entry name" value="Aminotran_1_2"/>
    <property type="match status" value="1"/>
</dbReference>
<dbReference type="PANTHER" id="PTHR43525">
    <property type="entry name" value="PROTEIN MALY"/>
    <property type="match status" value="1"/>
</dbReference>
<comment type="caution">
    <text evidence="8">The sequence shown here is derived from an EMBL/GenBank/DDBJ whole genome shotgun (WGS) entry which is preliminary data.</text>
</comment>
<evidence type="ECO:0000256" key="2">
    <source>
        <dbReference type="ARBA" id="ARBA00012224"/>
    </source>
</evidence>
<evidence type="ECO:0000259" key="6">
    <source>
        <dbReference type="Pfam" id="PF00155"/>
    </source>
</evidence>
<gene>
    <name evidence="8" type="ORF">R6G80_07845</name>
    <name evidence="7" type="ORF">R6G86_08825</name>
</gene>
<dbReference type="EMBL" id="JAWNGC010000016">
    <property type="protein sequence ID" value="MDY5155629.1"/>
    <property type="molecule type" value="Genomic_DNA"/>
</dbReference>
<dbReference type="AlphaFoldDB" id="A0AAW9I032"/>
<keyword evidence="8" id="KW-0808">Transferase</keyword>
<dbReference type="CDD" id="cd00609">
    <property type="entry name" value="AAT_like"/>
    <property type="match status" value="1"/>
</dbReference>
<keyword evidence="3" id="KW-0663">Pyridoxal phosphate</keyword>
<dbReference type="EMBL" id="JAWNGA010000023">
    <property type="protein sequence ID" value="MDY5133828.1"/>
    <property type="molecule type" value="Genomic_DNA"/>
</dbReference>
<comment type="cofactor">
    <cofactor evidence="1">
        <name>pyridoxal 5'-phosphate</name>
        <dbReference type="ChEBI" id="CHEBI:597326"/>
    </cofactor>
</comment>
<evidence type="ECO:0000313" key="8">
    <source>
        <dbReference type="EMBL" id="MDY5155629.1"/>
    </source>
</evidence>
<accession>A0AAW9I032</accession>
<evidence type="ECO:0000313" key="9">
    <source>
        <dbReference type="Proteomes" id="UP001275049"/>
    </source>
</evidence>
<dbReference type="InterPro" id="IPR015422">
    <property type="entry name" value="PyrdxlP-dep_Trfase_small"/>
</dbReference>
<organism evidence="8 10">
    <name type="scientific">Actinotignum urinale</name>
    <dbReference type="NCBI Taxonomy" id="190146"/>
    <lineage>
        <taxon>Bacteria</taxon>
        <taxon>Bacillati</taxon>
        <taxon>Actinomycetota</taxon>
        <taxon>Actinomycetes</taxon>
        <taxon>Actinomycetales</taxon>
        <taxon>Actinomycetaceae</taxon>
        <taxon>Actinotignum</taxon>
    </lineage>
</organism>
<keyword evidence="8" id="KW-0032">Aminotransferase</keyword>
<feature type="domain" description="Aminotransferase class I/classII large" evidence="6">
    <location>
        <begin position="131"/>
        <end position="395"/>
    </location>
</feature>
<name>A0AAW9I032_9ACTO</name>
<dbReference type="InterPro" id="IPR004839">
    <property type="entry name" value="Aminotransferase_I/II_large"/>
</dbReference>
<evidence type="ECO:0000256" key="3">
    <source>
        <dbReference type="ARBA" id="ARBA00022898"/>
    </source>
</evidence>
<dbReference type="SUPFAM" id="SSF53383">
    <property type="entry name" value="PLP-dependent transferases"/>
    <property type="match status" value="1"/>
</dbReference>
<dbReference type="GO" id="GO:0030170">
    <property type="term" value="F:pyridoxal phosphate binding"/>
    <property type="evidence" value="ECO:0007669"/>
    <property type="project" value="InterPro"/>
</dbReference>
<evidence type="ECO:0000256" key="5">
    <source>
        <dbReference type="ARBA" id="ARBA00037974"/>
    </source>
</evidence>
<dbReference type="InterPro" id="IPR015424">
    <property type="entry name" value="PyrdxlP-dep_Trfase"/>
</dbReference>
<dbReference type="GO" id="GO:0047804">
    <property type="term" value="F:cysteine-S-conjugate beta-lyase activity"/>
    <property type="evidence" value="ECO:0007669"/>
    <property type="project" value="UniProtKB-EC"/>
</dbReference>
<evidence type="ECO:0000256" key="1">
    <source>
        <dbReference type="ARBA" id="ARBA00001933"/>
    </source>
</evidence>
<dbReference type="PANTHER" id="PTHR43525:SF1">
    <property type="entry name" value="PROTEIN MALY"/>
    <property type="match status" value="1"/>
</dbReference>
<dbReference type="Proteomes" id="UP001281731">
    <property type="component" value="Unassembled WGS sequence"/>
</dbReference>
<protein>
    <recommendedName>
        <fullName evidence="2">cysteine-S-conjugate beta-lyase</fullName>
        <ecNumber evidence="2">4.4.1.13</ecNumber>
    </recommendedName>
</protein>
<dbReference type="EC" id="4.4.1.13" evidence="2"/>
<dbReference type="Gene3D" id="3.40.640.10">
    <property type="entry name" value="Type I PLP-dependent aspartate aminotransferase-like (Major domain)"/>
    <property type="match status" value="1"/>
</dbReference>
<evidence type="ECO:0000313" key="7">
    <source>
        <dbReference type="EMBL" id="MDY5133828.1"/>
    </source>
</evidence>
<dbReference type="InterPro" id="IPR015421">
    <property type="entry name" value="PyrdxlP-dep_Trfase_major"/>
</dbReference>
<dbReference type="Gene3D" id="3.90.1150.10">
    <property type="entry name" value="Aspartate Aminotransferase, domain 1"/>
    <property type="match status" value="1"/>
</dbReference>
<dbReference type="InterPro" id="IPR051798">
    <property type="entry name" value="Class-II_PLP-Dep_Aminotrans"/>
</dbReference>